<protein>
    <submittedName>
        <fullName evidence="2">Uncharacterized protein</fullName>
    </submittedName>
</protein>
<proteinExistence type="predicted"/>
<dbReference type="Proteomes" id="UP000198775">
    <property type="component" value="Unassembled WGS sequence"/>
</dbReference>
<organism evidence="2 3">
    <name type="scientific">Halorientalis persicus</name>
    <dbReference type="NCBI Taxonomy" id="1367881"/>
    <lineage>
        <taxon>Archaea</taxon>
        <taxon>Methanobacteriati</taxon>
        <taxon>Methanobacteriota</taxon>
        <taxon>Stenosarchaea group</taxon>
        <taxon>Halobacteria</taxon>
        <taxon>Halobacteriales</taxon>
        <taxon>Haloarculaceae</taxon>
        <taxon>Halorientalis</taxon>
    </lineage>
</organism>
<evidence type="ECO:0000313" key="3">
    <source>
        <dbReference type="Proteomes" id="UP000198775"/>
    </source>
</evidence>
<evidence type="ECO:0000256" key="1">
    <source>
        <dbReference type="SAM" id="MobiDB-lite"/>
    </source>
</evidence>
<accession>A0A1H8MJL9</accession>
<dbReference type="AlphaFoldDB" id="A0A1H8MJL9"/>
<keyword evidence="3" id="KW-1185">Reference proteome</keyword>
<evidence type="ECO:0000313" key="2">
    <source>
        <dbReference type="EMBL" id="SEO17418.1"/>
    </source>
</evidence>
<feature type="compositionally biased region" description="Polar residues" evidence="1">
    <location>
        <begin position="1"/>
        <end position="10"/>
    </location>
</feature>
<dbReference type="EMBL" id="FOCX01000009">
    <property type="protein sequence ID" value="SEO17418.1"/>
    <property type="molecule type" value="Genomic_DNA"/>
</dbReference>
<feature type="region of interest" description="Disordered" evidence="1">
    <location>
        <begin position="1"/>
        <end position="44"/>
    </location>
</feature>
<name>A0A1H8MJL9_9EURY</name>
<gene>
    <name evidence="2" type="ORF">SAMN05216388_100919</name>
</gene>
<reference evidence="3" key="1">
    <citation type="submission" date="2016-10" db="EMBL/GenBank/DDBJ databases">
        <authorList>
            <person name="Varghese N."/>
            <person name="Submissions S."/>
        </authorList>
    </citation>
    <scope>NUCLEOTIDE SEQUENCE [LARGE SCALE GENOMIC DNA]</scope>
    <source>
        <strain evidence="3">IBRC-M 10043</strain>
    </source>
</reference>
<sequence length="78" mass="8806">MRWLANSPTNGSGGRKSRKSNQPSAKLSPGEVRRPMNENKTCCDNPDIVELPKRRFKLPDAKTRDTCRECMNCGQILD</sequence>